<reference evidence="5" key="1">
    <citation type="submission" date="2016-10" db="EMBL/GenBank/DDBJ databases">
        <authorList>
            <person name="Varghese N."/>
            <person name="Submissions S."/>
        </authorList>
    </citation>
    <scope>NUCLEOTIDE SEQUENCE [LARGE SCALE GENOMIC DNA]</scope>
    <source>
        <strain evidence="5">DSM 44544</strain>
    </source>
</reference>
<gene>
    <name evidence="4" type="ORF">SAMN04489727_0174</name>
</gene>
<evidence type="ECO:0000259" key="3">
    <source>
        <dbReference type="Pfam" id="PF00823"/>
    </source>
</evidence>
<feature type="domain" description="PPE" evidence="3">
    <location>
        <begin position="16"/>
        <end position="108"/>
    </location>
</feature>
<evidence type="ECO:0000313" key="5">
    <source>
        <dbReference type="Proteomes" id="UP000199622"/>
    </source>
</evidence>
<dbReference type="OrthoDB" id="3638297at2"/>
<organism evidence="4 5">
    <name type="scientific">Amycolatopsis tolypomycina</name>
    <dbReference type="NCBI Taxonomy" id="208445"/>
    <lineage>
        <taxon>Bacteria</taxon>
        <taxon>Bacillati</taxon>
        <taxon>Actinomycetota</taxon>
        <taxon>Actinomycetes</taxon>
        <taxon>Pseudonocardiales</taxon>
        <taxon>Pseudonocardiaceae</taxon>
        <taxon>Amycolatopsis</taxon>
    </lineage>
</organism>
<dbReference type="AlphaFoldDB" id="A0A1H4I6C8"/>
<comment type="similarity">
    <text evidence="1">Belongs to the mycobacterial PPE family.</text>
</comment>
<dbReference type="SUPFAM" id="SSF140459">
    <property type="entry name" value="PE/PPE dimer-like"/>
    <property type="match status" value="1"/>
</dbReference>
<sequence>MVTEGPLTAAQIYEQITGGKGTQSLIDTQESTNHLTQRMIERAERISALRAKTMSGWQGDAGSAAADSTAPLIQAAMDDAIHLKNAQTAVEAQIGAFGTAKNSVKPVAAQPPDITASDLYDTFAGDGKLYQTKVAGWQADSQANIDAFRVYHSASTTNGTQMPAQYAQLSGSGAPITMDTGTPPATGRTTDTGNNTQNQRQTRQPGIPERSQYRPGTQAGQDRTGQNQTGQNQTGQSQTGQNQIGGRPPEIPSDGTHANSYVPKPVMPAANTGYQFGPTGQPINSLGPGGSGPYSGGEFGPGTGYGPGSGTSYGPGSGTGSYRGTGSGAVNEPGARGMGPGSGSGRGLPGASVAGGRPGAPGVAGGRGAGGMPMGAVGAGQGKKEEDTEKKAAAYLRNPDPDDTFGGDIEKPMPPVIGEKRAQR</sequence>
<feature type="compositionally biased region" description="Low complexity" evidence="2">
    <location>
        <begin position="186"/>
        <end position="206"/>
    </location>
</feature>
<dbReference type="InterPro" id="IPR038332">
    <property type="entry name" value="PPE_sf"/>
</dbReference>
<proteinExistence type="inferred from homology"/>
<keyword evidence="5" id="KW-1185">Reference proteome</keyword>
<feature type="compositionally biased region" description="Gly residues" evidence="2">
    <location>
        <begin position="287"/>
        <end position="327"/>
    </location>
</feature>
<evidence type="ECO:0000256" key="1">
    <source>
        <dbReference type="ARBA" id="ARBA00010652"/>
    </source>
</evidence>
<dbReference type="InterPro" id="IPR000030">
    <property type="entry name" value="PPE_dom"/>
</dbReference>
<accession>A0A1H4I6C8</accession>
<feature type="compositionally biased region" description="Gly residues" evidence="2">
    <location>
        <begin position="356"/>
        <end position="381"/>
    </location>
</feature>
<feature type="compositionally biased region" description="Gly residues" evidence="2">
    <location>
        <begin position="336"/>
        <end position="348"/>
    </location>
</feature>
<dbReference type="Pfam" id="PF00823">
    <property type="entry name" value="PPE"/>
    <property type="match status" value="1"/>
</dbReference>
<evidence type="ECO:0000256" key="2">
    <source>
        <dbReference type="SAM" id="MobiDB-lite"/>
    </source>
</evidence>
<feature type="region of interest" description="Disordered" evidence="2">
    <location>
        <begin position="171"/>
        <end position="424"/>
    </location>
</feature>
<dbReference type="Proteomes" id="UP000199622">
    <property type="component" value="Unassembled WGS sequence"/>
</dbReference>
<dbReference type="Gene3D" id="1.20.1260.20">
    <property type="entry name" value="PPE superfamily"/>
    <property type="match status" value="1"/>
</dbReference>
<feature type="compositionally biased region" description="Low complexity" evidence="2">
    <location>
        <begin position="220"/>
        <end position="246"/>
    </location>
</feature>
<name>A0A1H4I6C8_9PSEU</name>
<dbReference type="EMBL" id="FNSO01000001">
    <property type="protein sequence ID" value="SEB29513.1"/>
    <property type="molecule type" value="Genomic_DNA"/>
</dbReference>
<dbReference type="RefSeq" id="WP_091303931.1">
    <property type="nucleotide sequence ID" value="NZ_FNSO01000001.1"/>
</dbReference>
<feature type="compositionally biased region" description="Basic and acidic residues" evidence="2">
    <location>
        <begin position="382"/>
        <end position="392"/>
    </location>
</feature>
<evidence type="ECO:0000313" key="4">
    <source>
        <dbReference type="EMBL" id="SEB29513.1"/>
    </source>
</evidence>
<dbReference type="STRING" id="208445.SAMN04489727_0174"/>
<protein>
    <submittedName>
        <fullName evidence="4">PPE-repeat protein</fullName>
    </submittedName>
</protein>